<gene>
    <name evidence="2" type="ORF">CFX0092_A1679</name>
</gene>
<dbReference type="Gene3D" id="3.10.180.10">
    <property type="entry name" value="2,3-Dihydroxybiphenyl 1,2-Dioxygenase, domain 1"/>
    <property type="match status" value="1"/>
</dbReference>
<dbReference type="AlphaFoldDB" id="A0A170PG49"/>
<sequence>MPNFDNLDLIVRNVPAAVAFFERVVGLTTRYKDTNFAELESGAVTIMLSPGAMVPVEPAAGVILHFRVEDVAEARRRAVAHGAAILMEPTLTDWGTESLLIAGPEEMVIDLYRWIAPHFSA</sequence>
<reference evidence="2" key="1">
    <citation type="submission" date="2016-01" db="EMBL/GenBank/DDBJ databases">
        <authorList>
            <person name="Mcilroy J.S."/>
            <person name="Karst M S."/>
            <person name="Albertsen M."/>
        </authorList>
    </citation>
    <scope>NUCLEOTIDE SEQUENCE</scope>
    <source>
        <strain evidence="2">Cfx-K</strain>
    </source>
</reference>
<dbReference type="Proteomes" id="UP000215027">
    <property type="component" value="Chromosome I"/>
</dbReference>
<dbReference type="EMBL" id="LN890655">
    <property type="protein sequence ID" value="CUS03557.2"/>
    <property type="molecule type" value="Genomic_DNA"/>
</dbReference>
<dbReference type="Pfam" id="PF00903">
    <property type="entry name" value="Glyoxalase"/>
    <property type="match status" value="1"/>
</dbReference>
<proteinExistence type="predicted"/>
<dbReference type="SUPFAM" id="SSF54593">
    <property type="entry name" value="Glyoxalase/Bleomycin resistance protein/Dihydroxybiphenyl dioxygenase"/>
    <property type="match status" value="1"/>
</dbReference>
<feature type="domain" description="VOC" evidence="1">
    <location>
        <begin position="3"/>
        <end position="114"/>
    </location>
</feature>
<evidence type="ECO:0000313" key="2">
    <source>
        <dbReference type="EMBL" id="CUS03557.2"/>
    </source>
</evidence>
<dbReference type="KEGG" id="pbf:CFX0092_A1679"/>
<name>A0A170PG49_9CHLR</name>
<organism evidence="2 3">
    <name type="scientific">Candidatus Promineifilum breve</name>
    <dbReference type="NCBI Taxonomy" id="1806508"/>
    <lineage>
        <taxon>Bacteria</taxon>
        <taxon>Bacillati</taxon>
        <taxon>Chloroflexota</taxon>
        <taxon>Ardenticatenia</taxon>
        <taxon>Candidatus Promineifilales</taxon>
        <taxon>Candidatus Promineifilaceae</taxon>
        <taxon>Candidatus Promineifilum</taxon>
    </lineage>
</organism>
<dbReference type="PROSITE" id="PS51819">
    <property type="entry name" value="VOC"/>
    <property type="match status" value="1"/>
</dbReference>
<dbReference type="InterPro" id="IPR004360">
    <property type="entry name" value="Glyas_Fos-R_dOase_dom"/>
</dbReference>
<protein>
    <recommendedName>
        <fullName evidence="1">VOC domain-containing protein</fullName>
    </recommendedName>
</protein>
<dbReference type="RefSeq" id="WP_095043026.1">
    <property type="nucleotide sequence ID" value="NZ_LN890655.1"/>
</dbReference>
<dbReference type="InterPro" id="IPR037523">
    <property type="entry name" value="VOC_core"/>
</dbReference>
<evidence type="ECO:0000259" key="1">
    <source>
        <dbReference type="PROSITE" id="PS51819"/>
    </source>
</evidence>
<dbReference type="InterPro" id="IPR029068">
    <property type="entry name" value="Glyas_Bleomycin-R_OHBP_Dase"/>
</dbReference>
<dbReference type="OrthoDB" id="9796521at2"/>
<accession>A0A170PG49</accession>
<evidence type="ECO:0000313" key="3">
    <source>
        <dbReference type="Proteomes" id="UP000215027"/>
    </source>
</evidence>
<keyword evidence="3" id="KW-1185">Reference proteome</keyword>